<dbReference type="PANTHER" id="PTHR12132">
    <property type="entry name" value="DNA REPAIR AND RECOMBINATION PROTEIN RAD52, RAD59"/>
    <property type="match status" value="1"/>
</dbReference>
<sequence>MFSENQIKALGYNLEESRVKSIDKAGLSFRYLETFDCINVANTIFNFMWDYTISRLEEVSRETNQNGNHVITFSAIIKVKIYDNQRNFIEREDTGVGTGTARMLGDAIDNASKSAVSDSLKRALRSLGGQFGNNLYQKTANTNQNNQQSYQQPTQLQQPQQQYNQSPNNQVLNNTPQDYSSLYNIGLSIMEQGQNLVVVGDDIFAKKDSIKACGFRWNGEFWWKPLEKQAA</sequence>
<name>A0A7S7LVC8_9BACT</name>
<reference evidence="6 7" key="1">
    <citation type="submission" date="2020-05" db="EMBL/GenBank/DDBJ databases">
        <title>Sulfurimonas marisnigri, sp. nov., and Sulfurimonas baltica, sp. nov., manganese oxide reducing chemolithoautotrophs of the class Epsilonproteobacteria isolated from the pelagic redoxclines of the Black and Baltic Seas and emended description of the genus Sulfurimonas.</title>
        <authorList>
            <person name="Henkel J.V."/>
            <person name="Laudan C."/>
            <person name="Werner J."/>
            <person name="Neu T."/>
            <person name="Plewe S."/>
            <person name="Sproer C."/>
            <person name="Bunk B."/>
            <person name="Schulz-Vogt H.N."/>
        </authorList>
    </citation>
    <scope>NUCLEOTIDE SEQUENCE [LARGE SCALE GENOMIC DNA]</scope>
    <source>
        <strain evidence="6 7">GD2</strain>
    </source>
</reference>
<dbReference type="KEGG" id="sbal:HUE88_12885"/>
<evidence type="ECO:0000256" key="2">
    <source>
        <dbReference type="ARBA" id="ARBA00022763"/>
    </source>
</evidence>
<keyword evidence="2" id="KW-0227">DNA damage</keyword>
<dbReference type="Gene3D" id="3.30.390.80">
    <property type="entry name" value="DNA repair protein Rad52/59/22"/>
    <property type="match status" value="1"/>
</dbReference>
<evidence type="ECO:0000313" key="7">
    <source>
        <dbReference type="Proteomes" id="UP000593994"/>
    </source>
</evidence>
<dbReference type="EMBL" id="CP054492">
    <property type="protein sequence ID" value="QOY51967.1"/>
    <property type="molecule type" value="Genomic_DNA"/>
</dbReference>
<keyword evidence="7" id="KW-1185">Reference proteome</keyword>
<proteinExistence type="inferred from homology"/>
<keyword evidence="4" id="KW-0234">DNA repair</keyword>
<dbReference type="InterPro" id="IPR007232">
    <property type="entry name" value="Rad52_Rad59_Rad22"/>
</dbReference>
<feature type="region of interest" description="Disordered" evidence="5">
    <location>
        <begin position="144"/>
        <end position="169"/>
    </location>
</feature>
<dbReference type="RefSeq" id="WP_194369577.1">
    <property type="nucleotide sequence ID" value="NZ_CP054492.1"/>
</dbReference>
<dbReference type="Proteomes" id="UP000593994">
    <property type="component" value="Chromosome"/>
</dbReference>
<evidence type="ECO:0000256" key="4">
    <source>
        <dbReference type="ARBA" id="ARBA00023204"/>
    </source>
</evidence>
<evidence type="ECO:0000256" key="3">
    <source>
        <dbReference type="ARBA" id="ARBA00023172"/>
    </source>
</evidence>
<dbReference type="GO" id="GO:0000724">
    <property type="term" value="P:double-strand break repair via homologous recombination"/>
    <property type="evidence" value="ECO:0007669"/>
    <property type="project" value="TreeGrafter"/>
</dbReference>
<comment type="similarity">
    <text evidence="1">Belongs to the RAD52 family.</text>
</comment>
<dbReference type="Pfam" id="PF04098">
    <property type="entry name" value="Rad52_Rad22"/>
    <property type="match status" value="1"/>
</dbReference>
<dbReference type="SUPFAM" id="SSF54768">
    <property type="entry name" value="dsRNA-binding domain-like"/>
    <property type="match status" value="1"/>
</dbReference>
<dbReference type="InterPro" id="IPR042525">
    <property type="entry name" value="Rad52_Rad59_Rad22_sf"/>
</dbReference>
<evidence type="ECO:0000256" key="1">
    <source>
        <dbReference type="ARBA" id="ARBA00006638"/>
    </source>
</evidence>
<evidence type="ECO:0000313" key="6">
    <source>
        <dbReference type="EMBL" id="QOY51967.1"/>
    </source>
</evidence>
<dbReference type="GO" id="GO:0045002">
    <property type="term" value="P:double-strand break repair via single-strand annealing"/>
    <property type="evidence" value="ECO:0007669"/>
    <property type="project" value="TreeGrafter"/>
</dbReference>
<accession>A0A7S7LVC8</accession>
<dbReference type="InterPro" id="IPR041247">
    <property type="entry name" value="Rad52_fam"/>
</dbReference>
<organism evidence="6 7">
    <name type="scientific">Candidatus Sulfurimonas baltica</name>
    <dbReference type="NCBI Taxonomy" id="2740404"/>
    <lineage>
        <taxon>Bacteria</taxon>
        <taxon>Pseudomonadati</taxon>
        <taxon>Campylobacterota</taxon>
        <taxon>Epsilonproteobacteria</taxon>
        <taxon>Campylobacterales</taxon>
        <taxon>Sulfurimonadaceae</taxon>
        <taxon>Sulfurimonas</taxon>
    </lineage>
</organism>
<keyword evidence="3" id="KW-0233">DNA recombination</keyword>
<gene>
    <name evidence="6" type="ORF">HUE88_12885</name>
</gene>
<dbReference type="AlphaFoldDB" id="A0A7S7LVC8"/>
<evidence type="ECO:0000256" key="5">
    <source>
        <dbReference type="SAM" id="MobiDB-lite"/>
    </source>
</evidence>
<dbReference type="GO" id="GO:0006312">
    <property type="term" value="P:mitotic recombination"/>
    <property type="evidence" value="ECO:0007669"/>
    <property type="project" value="TreeGrafter"/>
</dbReference>
<protein>
    <submittedName>
        <fullName evidence="6">DNA repair protein Rad52</fullName>
    </submittedName>
</protein>
<dbReference type="PANTHER" id="PTHR12132:SF1">
    <property type="entry name" value="DNA REPAIR PROTEIN RAD52 HOMOLOG"/>
    <property type="match status" value="1"/>
</dbReference>